<accession>A0A411HQD7</accession>
<protein>
    <submittedName>
        <fullName evidence="1">Uncharacterized protein</fullName>
    </submittedName>
</protein>
<dbReference type="Proteomes" id="UP000291562">
    <property type="component" value="Chromosome"/>
</dbReference>
<organism evidence="1 2">
    <name type="scientific">Pseudolysobacter antarcticus</name>
    <dbReference type="NCBI Taxonomy" id="2511995"/>
    <lineage>
        <taxon>Bacteria</taxon>
        <taxon>Pseudomonadati</taxon>
        <taxon>Pseudomonadota</taxon>
        <taxon>Gammaproteobacteria</taxon>
        <taxon>Lysobacterales</taxon>
        <taxon>Rhodanobacteraceae</taxon>
        <taxon>Pseudolysobacter</taxon>
    </lineage>
</organism>
<sequence length="245" mass="27410">MQVEDILSVLDQCNRSFAFPMLDNGYVYLAASRLSLYRSSSDWAMVIEIFGFSPRAGIPDTQIYTFSSKPCGRKSKDNFVNAKAYEKYIAGNPHNESTFVFPVAEGNWQDPSDSDLLACDALTVAIRGKEIPVPKLAEYAQYGIALQQPPSVMAFEFCRALAKIAHQDVLATPEERRANVLPELEQIMQLDEWNHPNIVISENLPSTSETFRQLAQVLVSGDLTLYKPSDAPNTHWSNWRDGGTL</sequence>
<dbReference type="Pfam" id="PF22535">
    <property type="entry name" value="DUF7003"/>
    <property type="match status" value="1"/>
</dbReference>
<evidence type="ECO:0000313" key="1">
    <source>
        <dbReference type="EMBL" id="QBB72677.1"/>
    </source>
</evidence>
<name>A0A411HQD7_9GAMM</name>
<proteinExistence type="predicted"/>
<dbReference type="AlphaFoldDB" id="A0A411HQD7"/>
<dbReference type="InterPro" id="IPR054272">
    <property type="entry name" value="DUF7003"/>
</dbReference>
<dbReference type="EMBL" id="CP035704">
    <property type="protein sequence ID" value="QBB72677.1"/>
    <property type="molecule type" value="Genomic_DNA"/>
</dbReference>
<keyword evidence="2" id="KW-1185">Reference proteome</keyword>
<evidence type="ECO:0000313" key="2">
    <source>
        <dbReference type="Proteomes" id="UP000291562"/>
    </source>
</evidence>
<dbReference type="KEGG" id="xbc:ELE36_11800"/>
<dbReference type="OrthoDB" id="9157032at2"/>
<gene>
    <name evidence="1" type="ORF">ELE36_11800</name>
</gene>
<reference evidence="1 2" key="1">
    <citation type="submission" date="2019-01" db="EMBL/GenBank/DDBJ databases">
        <title>Pseudolysobacter antarctica gen. nov., sp. nov., isolated from Fildes Peninsula, Antarctica.</title>
        <authorList>
            <person name="Wei Z."/>
            <person name="Peng F."/>
        </authorList>
    </citation>
    <scope>NUCLEOTIDE SEQUENCE [LARGE SCALE GENOMIC DNA]</scope>
    <source>
        <strain evidence="1 2">AQ6-296</strain>
    </source>
</reference>